<dbReference type="STRING" id="5888.A0DBQ5"/>
<dbReference type="OMA" id="SISTNWH"/>
<dbReference type="GO" id="GO:0034472">
    <property type="term" value="P:snRNA 3'-end processing"/>
    <property type="evidence" value="ECO:0000318"/>
    <property type="project" value="GO_Central"/>
</dbReference>
<dbReference type="RefSeq" id="XP_001447869.1">
    <property type="nucleotide sequence ID" value="XM_001447832.1"/>
</dbReference>
<reference evidence="1 2" key="1">
    <citation type="journal article" date="2006" name="Nature">
        <title>Global trends of whole-genome duplications revealed by the ciliate Paramecium tetraurelia.</title>
        <authorList>
            <consortium name="Genoscope"/>
            <person name="Aury J.-M."/>
            <person name="Jaillon O."/>
            <person name="Duret L."/>
            <person name="Noel B."/>
            <person name="Jubin C."/>
            <person name="Porcel B.M."/>
            <person name="Segurens B."/>
            <person name="Daubin V."/>
            <person name="Anthouard V."/>
            <person name="Aiach N."/>
            <person name="Arnaiz O."/>
            <person name="Billaut A."/>
            <person name="Beisson J."/>
            <person name="Blanc I."/>
            <person name="Bouhouche K."/>
            <person name="Camara F."/>
            <person name="Duharcourt S."/>
            <person name="Guigo R."/>
            <person name="Gogendeau D."/>
            <person name="Katinka M."/>
            <person name="Keller A.-M."/>
            <person name="Kissmehl R."/>
            <person name="Klotz C."/>
            <person name="Koll F."/>
            <person name="Le Moue A."/>
            <person name="Lepere C."/>
            <person name="Malinsky S."/>
            <person name="Nowacki M."/>
            <person name="Nowak J.K."/>
            <person name="Plattner H."/>
            <person name="Poulain J."/>
            <person name="Ruiz F."/>
            <person name="Serrano V."/>
            <person name="Zagulski M."/>
            <person name="Dessen P."/>
            <person name="Betermier M."/>
            <person name="Weissenbach J."/>
            <person name="Scarpelli C."/>
            <person name="Schachter V."/>
            <person name="Sperling L."/>
            <person name="Meyer E."/>
            <person name="Cohen J."/>
            <person name="Wincker P."/>
        </authorList>
    </citation>
    <scope>NUCLEOTIDE SEQUENCE [LARGE SCALE GENOMIC DNA]</scope>
    <source>
        <strain evidence="1 2">Stock d4-2</strain>
    </source>
</reference>
<evidence type="ECO:0000313" key="2">
    <source>
        <dbReference type="Proteomes" id="UP000000600"/>
    </source>
</evidence>
<evidence type="ECO:0000313" key="1">
    <source>
        <dbReference type="EMBL" id="CAK80472.1"/>
    </source>
</evidence>
<dbReference type="InParanoid" id="A0DBQ5"/>
<proteinExistence type="predicted"/>
<dbReference type="PANTHER" id="PTHR12957">
    <property type="entry name" value="DEAD/H BOX POLYPEPTIDE 26/DICE1-RELATED"/>
    <property type="match status" value="1"/>
</dbReference>
<name>A0DBQ5_PARTE</name>
<protein>
    <submittedName>
        <fullName evidence="1">Uncharacterized protein</fullName>
    </submittedName>
</protein>
<dbReference type="PANTHER" id="PTHR12957:SF2">
    <property type="entry name" value="INTEGRATOR COMPLEX SUBUNIT 6"/>
    <property type="match status" value="1"/>
</dbReference>
<dbReference type="KEGG" id="ptm:GSPATT00015369001"/>
<dbReference type="OrthoDB" id="9449012at2759"/>
<dbReference type="InterPro" id="IPR051113">
    <property type="entry name" value="Integrator_subunit6"/>
</dbReference>
<dbReference type="GO" id="GO:0032039">
    <property type="term" value="C:integrator complex"/>
    <property type="evidence" value="ECO:0000318"/>
    <property type="project" value="GO_Central"/>
</dbReference>
<dbReference type="Proteomes" id="UP000000600">
    <property type="component" value="Unassembled WGS sequence"/>
</dbReference>
<dbReference type="GeneID" id="5033654"/>
<gene>
    <name evidence="1" type="ORF">GSPATT00015369001</name>
</gene>
<dbReference type="EMBL" id="CT868363">
    <property type="protein sequence ID" value="CAK80472.1"/>
    <property type="molecule type" value="Genomic_DNA"/>
</dbReference>
<dbReference type="AlphaFoldDB" id="A0DBQ5"/>
<dbReference type="eggNOG" id="KOG3768">
    <property type="taxonomic scope" value="Eukaryota"/>
</dbReference>
<keyword evidence="2" id="KW-1185">Reference proteome</keyword>
<organism evidence="1 2">
    <name type="scientific">Paramecium tetraurelia</name>
    <dbReference type="NCBI Taxonomy" id="5888"/>
    <lineage>
        <taxon>Eukaryota</taxon>
        <taxon>Sar</taxon>
        <taxon>Alveolata</taxon>
        <taxon>Ciliophora</taxon>
        <taxon>Intramacronucleata</taxon>
        <taxon>Oligohymenophorea</taxon>
        <taxon>Peniculida</taxon>
        <taxon>Parameciidae</taxon>
        <taxon>Paramecium</taxon>
    </lineage>
</organism>
<accession>A0DBQ5</accession>
<dbReference type="HOGENOM" id="CLU_416502_0_0_1"/>
<sequence>MNFTFMIDNCLSSCQITYNGLTILDYAKSAIEYFVKKRTKNSENKYDQYHLFSSNSSISTWTNDVCHFLQKLKTIQPQFETNFNLDECFHNLNKFRTLNGYLYIQLNTGTDNLYGGRDVLKIESAIIFVFTNREYVGPAFHQLIRWDYRLLAFLLQPPGIEETNPISISTNWHHLASTVGQGVCFEIQDYNILFQILDDPKLTPPQISLQLNLLDQQNKNDEIQSIFEKTKIEQQSSQPSYLVRSPQKPNQSFASIRLKCQPNMTIFTKVYLPEQFPFLDFYNYPAYPDYYVDFNVSFKAKLPQQLPYQEIFIENALLLKFIQGISTTKGKILQFPIFCYEKREEQKVQYLVGLFLFQQNSVTMELRFYFPNFLNYYELLMQCGNSTDETRRFADQKFLQYLSTIPNYYAPCIRKNQSELNIQIQRQLIFLIDEQSQQLYMQKVKTHQAKIQKVKKQVDDENYKNRQLHISRKCQCCAAFSENYQIRFQDQMNCEFRQIIQFQKDYNFYRFVPQQEVQSCLPQMPIISPTLRNIYLDSDEMEIRLEPQFCGNPWKLQRKTYRDGVEIKNDQEDIQLEDMMLTKMDSEKRSQTKNRRKGFMRLKDIQNCNHKQVNIEQQEMEIEENQTESQSQGKQGSVKFNPLFQAKFKLIVLTKLNNSVSTNN</sequence>